<evidence type="ECO:0000313" key="3">
    <source>
        <dbReference type="Proteomes" id="UP001279734"/>
    </source>
</evidence>
<feature type="region of interest" description="Disordered" evidence="1">
    <location>
        <begin position="83"/>
        <end position="124"/>
    </location>
</feature>
<feature type="compositionally biased region" description="Polar residues" evidence="1">
    <location>
        <begin position="96"/>
        <end position="108"/>
    </location>
</feature>
<proteinExistence type="predicted"/>
<evidence type="ECO:0000256" key="1">
    <source>
        <dbReference type="SAM" id="MobiDB-lite"/>
    </source>
</evidence>
<feature type="region of interest" description="Disordered" evidence="1">
    <location>
        <begin position="1"/>
        <end position="24"/>
    </location>
</feature>
<feature type="compositionally biased region" description="Basic residues" evidence="1">
    <location>
        <begin position="83"/>
        <end position="94"/>
    </location>
</feature>
<dbReference type="EMBL" id="BSYO01000006">
    <property type="protein sequence ID" value="GMH06074.1"/>
    <property type="molecule type" value="Genomic_DNA"/>
</dbReference>
<feature type="compositionally biased region" description="Polar residues" evidence="1">
    <location>
        <begin position="1"/>
        <end position="18"/>
    </location>
</feature>
<name>A0AAD3XIS5_NEPGR</name>
<dbReference type="AlphaFoldDB" id="A0AAD3XIS5"/>
<keyword evidence="3" id="KW-1185">Reference proteome</keyword>
<accession>A0AAD3XIS5</accession>
<sequence>MLTSAPHSGTQASANQENPPIPGCTIQVHRSLRLTHLPRDRASPKASGNYIQSKDTSFIVLGRGPTSFIESSDLMRILAKNTHRALRHRRRGAKLRTTSVRPNRSQLHTAKKLQPSRRISHEAR</sequence>
<dbReference type="Proteomes" id="UP001279734">
    <property type="component" value="Unassembled WGS sequence"/>
</dbReference>
<organism evidence="2 3">
    <name type="scientific">Nepenthes gracilis</name>
    <name type="common">Slender pitcher plant</name>
    <dbReference type="NCBI Taxonomy" id="150966"/>
    <lineage>
        <taxon>Eukaryota</taxon>
        <taxon>Viridiplantae</taxon>
        <taxon>Streptophyta</taxon>
        <taxon>Embryophyta</taxon>
        <taxon>Tracheophyta</taxon>
        <taxon>Spermatophyta</taxon>
        <taxon>Magnoliopsida</taxon>
        <taxon>eudicotyledons</taxon>
        <taxon>Gunneridae</taxon>
        <taxon>Pentapetalae</taxon>
        <taxon>Caryophyllales</taxon>
        <taxon>Nepenthaceae</taxon>
        <taxon>Nepenthes</taxon>
    </lineage>
</organism>
<protein>
    <submittedName>
        <fullName evidence="2">Uncharacterized protein</fullName>
    </submittedName>
</protein>
<gene>
    <name evidence="2" type="ORF">Nepgr_007914</name>
</gene>
<evidence type="ECO:0000313" key="2">
    <source>
        <dbReference type="EMBL" id="GMH06074.1"/>
    </source>
</evidence>
<reference evidence="2" key="1">
    <citation type="submission" date="2023-05" db="EMBL/GenBank/DDBJ databases">
        <title>Nepenthes gracilis genome sequencing.</title>
        <authorList>
            <person name="Fukushima K."/>
        </authorList>
    </citation>
    <scope>NUCLEOTIDE SEQUENCE</scope>
    <source>
        <strain evidence="2">SING2019-196</strain>
    </source>
</reference>
<comment type="caution">
    <text evidence="2">The sequence shown here is derived from an EMBL/GenBank/DDBJ whole genome shotgun (WGS) entry which is preliminary data.</text>
</comment>